<evidence type="ECO:0000256" key="6">
    <source>
        <dbReference type="ARBA" id="ARBA00022679"/>
    </source>
</evidence>
<evidence type="ECO:0000256" key="4">
    <source>
        <dbReference type="ARBA" id="ARBA00022475"/>
    </source>
</evidence>
<sequence>MKGLHRLVYPPAWSIAAKISAALFATAIIPMGFTACYNLRQSLASLEAGEYRKLELLAASTASRLDQLLIDIQRLIVQVSSDRNVVGFLTATTPGKREALHPNLQRTLDNVFHSNPDFDAIFLMDVQGDCLAATDPKFVGKNYAFREYFRVSIQGQPYISSILVGQTTKRPGLFLSYPVRSDEGKIVGVAVLKIRGENIWAIVNALQVGSQSYAFLIDQQGIVISHPNQSLLYHSLIPLPPNIQKQVMADRDYGLKKINSLDISELAVMVKAKEPGHASYQSGREQISRIVGFAPLQVQPWVLGISQPKTQFVAPLNRLIWQHGSSVLVVGGITAIVALLLARSISRPIHSLTAAAQALEQDNFHPEILADASRTQDDIGRLVRVFLNMASEVKAREQKLKRQVIDLRVEIDETKRANQVAEITENEHFRQLQQKIQKLKQQAATSDETEIDYFEQLHSKVESLKQRSLNN</sequence>
<comment type="subcellular location">
    <subcellularLocation>
        <location evidence="2">Cell membrane</location>
        <topology evidence="2">Multi-pass membrane protein</topology>
    </subcellularLocation>
</comment>
<dbReference type="PANTHER" id="PTHR45528">
    <property type="entry name" value="SENSOR HISTIDINE KINASE CPXA"/>
    <property type="match status" value="1"/>
</dbReference>
<dbReference type="EMBL" id="MG373778">
    <property type="protein sequence ID" value="AVH79650.1"/>
    <property type="molecule type" value="Genomic_DNA"/>
</dbReference>
<dbReference type="Gene3D" id="6.10.340.10">
    <property type="match status" value="1"/>
</dbReference>
<dbReference type="SUPFAM" id="SSF103190">
    <property type="entry name" value="Sensory domain-like"/>
    <property type="match status" value="1"/>
</dbReference>
<dbReference type="EC" id="2.7.13.3" evidence="3"/>
<keyword evidence="9 12" id="KW-1133">Transmembrane helix</keyword>
<name>A0A2P0ZGR3_NOSS8</name>
<organism evidence="14">
    <name type="scientific">Nostoc sp. (strain PCC 8009)</name>
    <dbReference type="NCBI Taxonomy" id="29413"/>
    <lineage>
        <taxon>Bacteria</taxon>
        <taxon>Bacillati</taxon>
        <taxon>Cyanobacteriota</taxon>
        <taxon>Cyanophyceae</taxon>
        <taxon>Nostocales</taxon>
        <taxon>Nostocaceae</taxon>
        <taxon>Nostoc</taxon>
    </lineage>
</organism>
<dbReference type="InterPro" id="IPR029151">
    <property type="entry name" value="Sensor-like_sf"/>
</dbReference>
<evidence type="ECO:0000256" key="12">
    <source>
        <dbReference type="SAM" id="Phobius"/>
    </source>
</evidence>
<evidence type="ECO:0000256" key="5">
    <source>
        <dbReference type="ARBA" id="ARBA00022553"/>
    </source>
</evidence>
<dbReference type="InterPro" id="IPR033479">
    <property type="entry name" value="dCache_1"/>
</dbReference>
<evidence type="ECO:0000256" key="7">
    <source>
        <dbReference type="ARBA" id="ARBA00022692"/>
    </source>
</evidence>
<reference evidence="14" key="1">
    <citation type="journal article" date="2018" name="Science">
        <title>Natural noncanonical protein splicing yields products with diverse ?-amino acid residues.</title>
        <authorList>
            <person name="Morinaka B.I."/>
            <person name="Lakis E."/>
            <person name="Verest M."/>
            <person name="Helf M.J."/>
            <person name="Scalvenzi T."/>
            <person name="Vagstad A.L."/>
            <person name="Sims J."/>
            <person name="Sunagawa S."/>
            <person name="Gugger M."/>
            <person name="Piel J."/>
        </authorList>
    </citation>
    <scope>NUCLEOTIDE SEQUENCE</scope>
    <source>
        <strain evidence="14">PCC 8009</strain>
    </source>
</reference>
<dbReference type="CDD" id="cd12912">
    <property type="entry name" value="PDC2_MCP_like"/>
    <property type="match status" value="1"/>
</dbReference>
<evidence type="ECO:0000256" key="11">
    <source>
        <dbReference type="SAM" id="Coils"/>
    </source>
</evidence>
<keyword evidence="6" id="KW-0808">Transferase</keyword>
<accession>A0A2P0ZGR3</accession>
<keyword evidence="4" id="KW-1003">Cell membrane</keyword>
<dbReference type="CDD" id="cd06225">
    <property type="entry name" value="HAMP"/>
    <property type="match status" value="1"/>
</dbReference>
<evidence type="ECO:0000259" key="13">
    <source>
        <dbReference type="PROSITE" id="PS50885"/>
    </source>
</evidence>
<dbReference type="PROSITE" id="PS50885">
    <property type="entry name" value="HAMP"/>
    <property type="match status" value="1"/>
</dbReference>
<proteinExistence type="predicted"/>
<dbReference type="InterPro" id="IPR003660">
    <property type="entry name" value="HAMP_dom"/>
</dbReference>
<dbReference type="SMART" id="SM00304">
    <property type="entry name" value="HAMP"/>
    <property type="match status" value="1"/>
</dbReference>
<keyword evidence="7 12" id="KW-0812">Transmembrane</keyword>
<dbReference type="AlphaFoldDB" id="A0A2P0ZGR3"/>
<feature type="transmembrane region" description="Helical" evidence="12">
    <location>
        <begin position="12"/>
        <end position="33"/>
    </location>
</feature>
<keyword evidence="11" id="KW-0175">Coiled coil</keyword>
<dbReference type="CDD" id="cd12914">
    <property type="entry name" value="PDC1_DGC_like"/>
    <property type="match status" value="1"/>
</dbReference>
<dbReference type="PANTHER" id="PTHR45528:SF10">
    <property type="entry name" value="METHYL-ACCEPTING CHEMOTAXIS PROTEIN"/>
    <property type="match status" value="1"/>
</dbReference>
<keyword evidence="10 12" id="KW-0472">Membrane</keyword>
<dbReference type="GO" id="GO:0000155">
    <property type="term" value="F:phosphorelay sensor kinase activity"/>
    <property type="evidence" value="ECO:0007669"/>
    <property type="project" value="TreeGrafter"/>
</dbReference>
<evidence type="ECO:0000256" key="2">
    <source>
        <dbReference type="ARBA" id="ARBA00004651"/>
    </source>
</evidence>
<feature type="coiled-coil region" evidence="11">
    <location>
        <begin position="390"/>
        <end position="449"/>
    </location>
</feature>
<protein>
    <recommendedName>
        <fullName evidence="3">histidine kinase</fullName>
        <ecNumber evidence="3">2.7.13.3</ecNumber>
    </recommendedName>
</protein>
<comment type="catalytic activity">
    <reaction evidence="1">
        <text>ATP + protein L-histidine = ADP + protein N-phospho-L-histidine.</text>
        <dbReference type="EC" id="2.7.13.3"/>
    </reaction>
</comment>
<dbReference type="Pfam" id="PF02743">
    <property type="entry name" value="dCache_1"/>
    <property type="match status" value="1"/>
</dbReference>
<evidence type="ECO:0000256" key="1">
    <source>
        <dbReference type="ARBA" id="ARBA00000085"/>
    </source>
</evidence>
<feature type="transmembrane region" description="Helical" evidence="12">
    <location>
        <begin position="319"/>
        <end position="342"/>
    </location>
</feature>
<feature type="domain" description="HAMP" evidence="13">
    <location>
        <begin position="343"/>
        <end position="398"/>
    </location>
</feature>
<keyword evidence="5" id="KW-0597">Phosphoprotein</keyword>
<dbReference type="Pfam" id="PF00672">
    <property type="entry name" value="HAMP"/>
    <property type="match status" value="1"/>
</dbReference>
<evidence type="ECO:0000256" key="8">
    <source>
        <dbReference type="ARBA" id="ARBA00022777"/>
    </source>
</evidence>
<keyword evidence="8" id="KW-0418">Kinase</keyword>
<dbReference type="GO" id="GO:0005886">
    <property type="term" value="C:plasma membrane"/>
    <property type="evidence" value="ECO:0007669"/>
    <property type="project" value="UniProtKB-SubCell"/>
</dbReference>
<dbReference type="SUPFAM" id="SSF158472">
    <property type="entry name" value="HAMP domain-like"/>
    <property type="match status" value="1"/>
</dbReference>
<evidence type="ECO:0000256" key="10">
    <source>
        <dbReference type="ARBA" id="ARBA00023136"/>
    </source>
</evidence>
<dbReference type="Gene3D" id="3.30.450.20">
    <property type="entry name" value="PAS domain"/>
    <property type="match status" value="2"/>
</dbReference>
<evidence type="ECO:0000313" key="14">
    <source>
        <dbReference type="EMBL" id="AVH79650.1"/>
    </source>
</evidence>
<evidence type="ECO:0000256" key="9">
    <source>
        <dbReference type="ARBA" id="ARBA00022989"/>
    </source>
</evidence>
<evidence type="ECO:0000256" key="3">
    <source>
        <dbReference type="ARBA" id="ARBA00012438"/>
    </source>
</evidence>
<dbReference type="InterPro" id="IPR050398">
    <property type="entry name" value="HssS/ArlS-like"/>
</dbReference>